<sequence>MAAFTSISGFDPLSSALQVPKASCNLSTITSPPRHGSKECIYECVASSSPTCTSFQIILQITKYY</sequence>
<organism evidence="1 2">
    <name type="scientific">Fusarium oxysporum f. sp. cepae</name>
    <dbReference type="NCBI Taxonomy" id="396571"/>
    <lineage>
        <taxon>Eukaryota</taxon>
        <taxon>Fungi</taxon>
        <taxon>Dikarya</taxon>
        <taxon>Ascomycota</taxon>
        <taxon>Pezizomycotina</taxon>
        <taxon>Sordariomycetes</taxon>
        <taxon>Hypocreomycetidae</taxon>
        <taxon>Hypocreales</taxon>
        <taxon>Nectriaceae</taxon>
        <taxon>Fusarium</taxon>
        <taxon>Fusarium oxysporum species complex</taxon>
    </lineage>
</organism>
<name>A0A3L6NGN1_FUSOX</name>
<evidence type="ECO:0000313" key="2">
    <source>
        <dbReference type="Proteomes" id="UP000270866"/>
    </source>
</evidence>
<proteinExistence type="predicted"/>
<evidence type="ECO:0000313" key="1">
    <source>
        <dbReference type="EMBL" id="RKK16203.1"/>
    </source>
</evidence>
<dbReference type="Proteomes" id="UP000270866">
    <property type="component" value="Chromosome 8"/>
</dbReference>
<dbReference type="EMBL" id="MRCU01000006">
    <property type="protein sequence ID" value="RKK16203.1"/>
    <property type="molecule type" value="Genomic_DNA"/>
</dbReference>
<reference evidence="1 2" key="1">
    <citation type="journal article" date="2018" name="Sci. Rep.">
        <title>Characterisation of pathogen-specific regions and novel effector candidates in Fusarium oxysporum f. sp. cepae.</title>
        <authorList>
            <person name="Armitage A.D."/>
            <person name="Taylor A."/>
            <person name="Sobczyk M.K."/>
            <person name="Baxter L."/>
            <person name="Greenfield B.P."/>
            <person name="Bates H.J."/>
            <person name="Wilson F."/>
            <person name="Jackson A.C."/>
            <person name="Ott S."/>
            <person name="Harrison R.J."/>
            <person name="Clarkson J.P."/>
        </authorList>
    </citation>
    <scope>NUCLEOTIDE SEQUENCE [LARGE SCALE GENOMIC DNA]</scope>
    <source>
        <strain evidence="1 2">FoC_Fus2</strain>
    </source>
</reference>
<accession>A0A3L6NGN1</accession>
<comment type="caution">
    <text evidence="1">The sequence shown here is derived from an EMBL/GenBank/DDBJ whole genome shotgun (WGS) entry which is preliminary data.</text>
</comment>
<dbReference type="AlphaFoldDB" id="A0A3L6NGN1"/>
<gene>
    <name evidence="1" type="ORF">BFJ65_g9774</name>
</gene>
<protein>
    <submittedName>
        <fullName evidence="1">Uncharacterized protein</fullName>
    </submittedName>
</protein>